<gene>
    <name evidence="2" type="ORF">US67_C0011G0005</name>
</gene>
<dbReference type="InterPro" id="IPR043998">
    <property type="entry name" value="Put_Metallopep"/>
</dbReference>
<reference evidence="2 3" key="1">
    <citation type="journal article" date="2015" name="Nature">
        <title>rRNA introns, odd ribosomes, and small enigmatic genomes across a large radiation of phyla.</title>
        <authorList>
            <person name="Brown C.T."/>
            <person name="Hug L.A."/>
            <person name="Thomas B.C."/>
            <person name="Sharon I."/>
            <person name="Castelle C.J."/>
            <person name="Singh A."/>
            <person name="Wilkins M.J."/>
            <person name="Williams K.H."/>
            <person name="Banfield J.F."/>
        </authorList>
    </citation>
    <scope>NUCLEOTIDE SEQUENCE [LARGE SCALE GENOMIC DNA]</scope>
</reference>
<dbReference type="AlphaFoldDB" id="A0A0G0I5L6"/>
<evidence type="ECO:0000259" key="1">
    <source>
        <dbReference type="Pfam" id="PF18894"/>
    </source>
</evidence>
<feature type="domain" description="Putative phage metallopeptidase" evidence="1">
    <location>
        <begin position="30"/>
        <end position="128"/>
    </location>
</feature>
<accession>A0A0G0I5L6</accession>
<comment type="caution">
    <text evidence="2">The sequence shown here is derived from an EMBL/GenBank/DDBJ whole genome shotgun (WGS) entry which is preliminary data.</text>
</comment>
<protein>
    <submittedName>
        <fullName evidence="2">Metallopeptidase-like protein</fullName>
    </submittedName>
</protein>
<dbReference type="Proteomes" id="UP000034366">
    <property type="component" value="Unassembled WGS sequence"/>
</dbReference>
<dbReference type="EMBL" id="LBTW01000011">
    <property type="protein sequence ID" value="KKQ49852.1"/>
    <property type="molecule type" value="Genomic_DNA"/>
</dbReference>
<evidence type="ECO:0000313" key="2">
    <source>
        <dbReference type="EMBL" id="KKQ49852.1"/>
    </source>
</evidence>
<sequence>MRLKKALKYIRLTKEKKKRRKKKTSSAVLWEKASDVEKDLKRLINLSKLPYDIKNITSLRSYNSRARAYARIWGLSRVWQMSLNVPPHYIIEILSEKFDELSKERKDEVLLHELAHIPSNFSGSLLPHIRRGKRNFKSKVDRLIREVRMNDGKRY</sequence>
<organism evidence="2 3">
    <name type="scientific">Candidatus Woesebacteria bacterium GW2011_GWD1_38_10</name>
    <dbReference type="NCBI Taxonomy" id="1618592"/>
    <lineage>
        <taxon>Bacteria</taxon>
        <taxon>Candidatus Woeseibacteriota</taxon>
    </lineage>
</organism>
<evidence type="ECO:0000313" key="3">
    <source>
        <dbReference type="Proteomes" id="UP000034366"/>
    </source>
</evidence>
<dbReference type="Pfam" id="PF18894">
    <property type="entry name" value="PhageMetallopep"/>
    <property type="match status" value="1"/>
</dbReference>
<proteinExistence type="predicted"/>
<name>A0A0G0I5L6_9BACT</name>